<dbReference type="OrthoDB" id="9805337at2"/>
<organism evidence="6 7">
    <name type="scientific">Oceanobacillus limi</name>
    <dbReference type="NCBI Taxonomy" id="930131"/>
    <lineage>
        <taxon>Bacteria</taxon>
        <taxon>Bacillati</taxon>
        <taxon>Bacillota</taxon>
        <taxon>Bacilli</taxon>
        <taxon>Bacillales</taxon>
        <taxon>Bacillaceae</taxon>
        <taxon>Oceanobacillus</taxon>
    </lineage>
</organism>
<comment type="similarity">
    <text evidence="2">Belongs to the DadA oxidoreductase family.</text>
</comment>
<dbReference type="PANTHER" id="PTHR13847:SF286">
    <property type="entry name" value="D-AMINO ACID DEHYDROGENASE"/>
    <property type="match status" value="1"/>
</dbReference>
<dbReference type="InterPro" id="IPR036188">
    <property type="entry name" value="FAD/NAD-bd_sf"/>
</dbReference>
<sequence>MKKVIIIGAGILGASTAYQLTKQGAQVTIIDRQEAGQATSAATGIICPWLSQRRNKAWYHLAKSGARLYPQLVQELQDDGESETGYAQVGAISIRDNEERLRKMQELAVARREDAPEIGDVTLLTPEQTRELFPLLDEKYGAVHISGAARVNGALLNKALLQAAEKHGAEIVHGDATLNHENGKVTGVNVSNQFMQADRFILTTGAWMNDLLAPLGVVFQGTAQRGQLVYVQVPNRKTSHWPVVMPPSDQAIVPFDNHIVLGATHEDEVGFDHRVTAGAVHEVLEKAFRFAPGLADSTFVQAKVAFRPFTPGFLPVVGPLPGHEEVILANGLGASGLTTGPFVGLQLAKLALGKEIDIQLEDYDVAGAIAD</sequence>
<dbReference type="PANTHER" id="PTHR13847">
    <property type="entry name" value="SARCOSINE DEHYDROGENASE-RELATED"/>
    <property type="match status" value="1"/>
</dbReference>
<evidence type="ECO:0000256" key="4">
    <source>
        <dbReference type="ARBA" id="ARBA00023002"/>
    </source>
</evidence>
<dbReference type="InterPro" id="IPR006076">
    <property type="entry name" value="FAD-dep_OxRdtase"/>
</dbReference>
<gene>
    <name evidence="6" type="ORF">SAMN05216389_101251</name>
</gene>
<dbReference type="EMBL" id="FOHE01000001">
    <property type="protein sequence ID" value="SES65043.1"/>
    <property type="molecule type" value="Genomic_DNA"/>
</dbReference>
<proteinExistence type="inferred from homology"/>
<evidence type="ECO:0000313" key="7">
    <source>
        <dbReference type="Proteomes" id="UP000198618"/>
    </source>
</evidence>
<keyword evidence="7" id="KW-1185">Reference proteome</keyword>
<keyword evidence="4" id="KW-0560">Oxidoreductase</keyword>
<evidence type="ECO:0000256" key="3">
    <source>
        <dbReference type="ARBA" id="ARBA00022630"/>
    </source>
</evidence>
<name>A0A1H9Y897_9BACI</name>
<dbReference type="SUPFAM" id="SSF51905">
    <property type="entry name" value="FAD/NAD(P)-binding domain"/>
    <property type="match status" value="1"/>
</dbReference>
<reference evidence="6 7" key="1">
    <citation type="submission" date="2016-10" db="EMBL/GenBank/DDBJ databases">
        <authorList>
            <person name="de Groot N.N."/>
        </authorList>
    </citation>
    <scope>NUCLEOTIDE SEQUENCE [LARGE SCALE GENOMIC DNA]</scope>
    <source>
        <strain evidence="6 7">IBRC-M 10780</strain>
    </source>
</reference>
<dbReference type="Gene3D" id="3.30.9.10">
    <property type="entry name" value="D-Amino Acid Oxidase, subunit A, domain 2"/>
    <property type="match status" value="1"/>
</dbReference>
<feature type="domain" description="FAD dependent oxidoreductase" evidence="5">
    <location>
        <begin position="3"/>
        <end position="350"/>
    </location>
</feature>
<dbReference type="Pfam" id="PF01266">
    <property type="entry name" value="DAO"/>
    <property type="match status" value="1"/>
</dbReference>
<dbReference type="SUPFAM" id="SSF54373">
    <property type="entry name" value="FAD-linked reductases, C-terminal domain"/>
    <property type="match status" value="1"/>
</dbReference>
<dbReference type="RefSeq" id="WP_090866007.1">
    <property type="nucleotide sequence ID" value="NZ_FOHE01000001.1"/>
</dbReference>
<dbReference type="Gene3D" id="3.50.50.60">
    <property type="entry name" value="FAD/NAD(P)-binding domain"/>
    <property type="match status" value="1"/>
</dbReference>
<protein>
    <submittedName>
        <fullName evidence="6">D-amino acid dehydrogenase small subunit</fullName>
    </submittedName>
</protein>
<evidence type="ECO:0000256" key="1">
    <source>
        <dbReference type="ARBA" id="ARBA00001974"/>
    </source>
</evidence>
<evidence type="ECO:0000256" key="2">
    <source>
        <dbReference type="ARBA" id="ARBA00009410"/>
    </source>
</evidence>
<dbReference type="AlphaFoldDB" id="A0A1H9Y897"/>
<comment type="cofactor">
    <cofactor evidence="1">
        <name>FAD</name>
        <dbReference type="ChEBI" id="CHEBI:57692"/>
    </cofactor>
</comment>
<dbReference type="Proteomes" id="UP000198618">
    <property type="component" value="Unassembled WGS sequence"/>
</dbReference>
<keyword evidence="3" id="KW-0285">Flavoprotein</keyword>
<dbReference type="GO" id="GO:0016491">
    <property type="term" value="F:oxidoreductase activity"/>
    <property type="evidence" value="ECO:0007669"/>
    <property type="project" value="UniProtKB-KW"/>
</dbReference>
<evidence type="ECO:0000259" key="5">
    <source>
        <dbReference type="Pfam" id="PF01266"/>
    </source>
</evidence>
<evidence type="ECO:0000313" key="6">
    <source>
        <dbReference type="EMBL" id="SES65043.1"/>
    </source>
</evidence>
<dbReference type="STRING" id="930131.SAMN05216389_101251"/>
<accession>A0A1H9Y897</accession>
<dbReference type="GO" id="GO:0005737">
    <property type="term" value="C:cytoplasm"/>
    <property type="evidence" value="ECO:0007669"/>
    <property type="project" value="TreeGrafter"/>
</dbReference>